<gene>
    <name evidence="7" type="ORF">ACFSCV_14160</name>
</gene>
<dbReference type="PANTHER" id="PTHR42988:SF2">
    <property type="entry name" value="CYCLIC NUCLEOTIDE PHOSPHODIESTERASE CBUA0032-RELATED"/>
    <property type="match status" value="1"/>
</dbReference>
<keyword evidence="3" id="KW-0408">Iron</keyword>
<dbReference type="Pfam" id="PF00149">
    <property type="entry name" value="Metallophos"/>
    <property type="match status" value="1"/>
</dbReference>
<protein>
    <submittedName>
        <fullName evidence="7">Metallophosphoesterase family protein</fullName>
        <ecNumber evidence="7">3.1.-.-</ecNumber>
    </submittedName>
</protein>
<keyword evidence="2 7" id="KW-0378">Hydrolase</keyword>
<evidence type="ECO:0000256" key="1">
    <source>
        <dbReference type="ARBA" id="ARBA00022723"/>
    </source>
</evidence>
<reference evidence="8" key="1">
    <citation type="journal article" date="2019" name="Int. J. Syst. Evol. Microbiol.">
        <title>The Global Catalogue of Microorganisms (GCM) 10K type strain sequencing project: providing services to taxonomists for standard genome sequencing and annotation.</title>
        <authorList>
            <consortium name="The Broad Institute Genomics Platform"/>
            <consortium name="The Broad Institute Genome Sequencing Center for Infectious Disease"/>
            <person name="Wu L."/>
            <person name="Ma J."/>
        </authorList>
    </citation>
    <scope>NUCLEOTIDE SEQUENCE [LARGE SCALE GENOMIC DNA]</scope>
    <source>
        <strain evidence="8">KCTC 23707</strain>
    </source>
</reference>
<dbReference type="InterPro" id="IPR004843">
    <property type="entry name" value="Calcineurin-like_PHP"/>
</dbReference>
<accession>A0ABW4K7K9</accession>
<dbReference type="Proteomes" id="UP001597308">
    <property type="component" value="Unassembled WGS sequence"/>
</dbReference>
<dbReference type="GO" id="GO:0016787">
    <property type="term" value="F:hydrolase activity"/>
    <property type="evidence" value="ECO:0007669"/>
    <property type="project" value="UniProtKB-KW"/>
</dbReference>
<sequence length="292" mass="32877">MTRLVHMSDIHFERVDPVVVEALRAEINADPPDLIIVSGDLTQHAYRHEYRAAGAFLRSLNAPVLAVPGNHDITYIHLAQRFLDPYARWRRFISREIEPTWTDDTVAVVGLNTARRMAWGFDWSKGRFGLRQLHRLNKRFEALPKELFRIVVAHHPLHAPEHAPDLDIVGRADEALACFRKNGVGLVLAGHLHRGYVHAHEIAQEGLPPLLVIQASTATSTRLRGEPNAYHRLEVDKSGTVALEVRAWDGRAWRQVATREQGARRPKDEPGDFHRPQVVEVAGRENAPAGLG</sequence>
<proteinExistence type="inferred from homology"/>
<dbReference type="InterPro" id="IPR029052">
    <property type="entry name" value="Metallo-depent_PP-like"/>
</dbReference>
<feature type="domain" description="Calcineurin-like phosphoesterase" evidence="6">
    <location>
        <begin position="3"/>
        <end position="194"/>
    </location>
</feature>
<evidence type="ECO:0000256" key="4">
    <source>
        <dbReference type="ARBA" id="ARBA00025742"/>
    </source>
</evidence>
<dbReference type="EMBL" id="JBHUER010000010">
    <property type="protein sequence ID" value="MFD1704145.1"/>
    <property type="molecule type" value="Genomic_DNA"/>
</dbReference>
<evidence type="ECO:0000256" key="2">
    <source>
        <dbReference type="ARBA" id="ARBA00022801"/>
    </source>
</evidence>
<evidence type="ECO:0000256" key="5">
    <source>
        <dbReference type="SAM" id="MobiDB-lite"/>
    </source>
</evidence>
<dbReference type="SUPFAM" id="SSF56300">
    <property type="entry name" value="Metallo-dependent phosphatases"/>
    <property type="match status" value="1"/>
</dbReference>
<feature type="region of interest" description="Disordered" evidence="5">
    <location>
        <begin position="258"/>
        <end position="292"/>
    </location>
</feature>
<name>A0ABW4K7K9_9HYPH</name>
<dbReference type="Gene3D" id="3.60.21.10">
    <property type="match status" value="1"/>
</dbReference>
<comment type="caution">
    <text evidence="7">The sequence shown here is derived from an EMBL/GenBank/DDBJ whole genome shotgun (WGS) entry which is preliminary data.</text>
</comment>
<evidence type="ECO:0000313" key="7">
    <source>
        <dbReference type="EMBL" id="MFD1704145.1"/>
    </source>
</evidence>
<evidence type="ECO:0000313" key="8">
    <source>
        <dbReference type="Proteomes" id="UP001597308"/>
    </source>
</evidence>
<dbReference type="PANTHER" id="PTHR42988">
    <property type="entry name" value="PHOSPHOHYDROLASE"/>
    <property type="match status" value="1"/>
</dbReference>
<evidence type="ECO:0000259" key="6">
    <source>
        <dbReference type="Pfam" id="PF00149"/>
    </source>
</evidence>
<keyword evidence="8" id="KW-1185">Reference proteome</keyword>
<keyword evidence="1" id="KW-0479">Metal-binding</keyword>
<organism evidence="7 8">
    <name type="scientific">Methylopila henanensis</name>
    <dbReference type="NCBI Taxonomy" id="873516"/>
    <lineage>
        <taxon>Bacteria</taxon>
        <taxon>Pseudomonadati</taxon>
        <taxon>Pseudomonadota</taxon>
        <taxon>Alphaproteobacteria</taxon>
        <taxon>Hyphomicrobiales</taxon>
        <taxon>Methylopilaceae</taxon>
        <taxon>Methylopila</taxon>
    </lineage>
</organism>
<dbReference type="RefSeq" id="WP_378800221.1">
    <property type="nucleotide sequence ID" value="NZ_JBHUER010000010.1"/>
</dbReference>
<dbReference type="EC" id="3.1.-.-" evidence="7"/>
<dbReference type="InterPro" id="IPR050884">
    <property type="entry name" value="CNP_phosphodiesterase-III"/>
</dbReference>
<evidence type="ECO:0000256" key="3">
    <source>
        <dbReference type="ARBA" id="ARBA00023004"/>
    </source>
</evidence>
<feature type="compositionally biased region" description="Basic and acidic residues" evidence="5">
    <location>
        <begin position="261"/>
        <end position="277"/>
    </location>
</feature>
<comment type="similarity">
    <text evidence="4">Belongs to the cyclic nucleotide phosphodiesterase class-III family.</text>
</comment>